<dbReference type="PROSITE" id="PS51448">
    <property type="entry name" value="P_TREFOIL_2"/>
    <property type="match status" value="1"/>
</dbReference>
<evidence type="ECO:0000256" key="1">
    <source>
        <dbReference type="ARBA" id="ARBA00004613"/>
    </source>
</evidence>
<dbReference type="Gene3D" id="4.10.110.10">
    <property type="entry name" value="Spasmolytic Protein, domain 1"/>
    <property type="match status" value="1"/>
</dbReference>
<sequence>MEYKVFCLFAIALIVGSFSSANGQAALTQAQCAVARINCGESGITQKECNAKGCCFDSHTPDADWCFYSKHQDGKCHPRSVFMNRLMCLSFANLNPLIQHLLFHYGSLRV</sequence>
<feature type="signal peptide" evidence="5">
    <location>
        <begin position="1"/>
        <end position="23"/>
    </location>
</feature>
<dbReference type="OrthoDB" id="10051464at2759"/>
<dbReference type="Ensembl" id="ENSLLET00000003086.1">
    <property type="protein sequence ID" value="ENSLLEP00000002964.1"/>
    <property type="gene ID" value="ENSLLEG00000001906.1"/>
</dbReference>
<keyword evidence="2" id="KW-0964">Secreted</keyword>
<accession>A0A8C5LRR3</accession>
<name>A0A8C5LRR3_9ANUR</name>
<reference evidence="7" key="2">
    <citation type="submission" date="2025-09" db="UniProtKB">
        <authorList>
            <consortium name="Ensembl"/>
        </authorList>
    </citation>
    <scope>IDENTIFICATION</scope>
</reference>
<dbReference type="GO" id="GO:0005615">
    <property type="term" value="C:extracellular space"/>
    <property type="evidence" value="ECO:0007669"/>
    <property type="project" value="TreeGrafter"/>
</dbReference>
<keyword evidence="3 4" id="KW-1015">Disulfide bond</keyword>
<dbReference type="InterPro" id="IPR044913">
    <property type="entry name" value="P_trefoil_dom_sf"/>
</dbReference>
<dbReference type="SMART" id="SM00018">
    <property type="entry name" value="PD"/>
    <property type="match status" value="1"/>
</dbReference>
<evidence type="ECO:0000256" key="2">
    <source>
        <dbReference type="ARBA" id="ARBA00022525"/>
    </source>
</evidence>
<dbReference type="InterPro" id="IPR000519">
    <property type="entry name" value="P_trefoil_dom"/>
</dbReference>
<dbReference type="Pfam" id="PF00088">
    <property type="entry name" value="Trefoil"/>
    <property type="match status" value="1"/>
</dbReference>
<evidence type="ECO:0000259" key="6">
    <source>
        <dbReference type="PROSITE" id="PS51448"/>
    </source>
</evidence>
<dbReference type="PRINTS" id="PR00680">
    <property type="entry name" value="PTREFOIL"/>
</dbReference>
<evidence type="ECO:0000256" key="5">
    <source>
        <dbReference type="SAM" id="SignalP"/>
    </source>
</evidence>
<dbReference type="InterPro" id="IPR017994">
    <property type="entry name" value="P_trefoil_chordata"/>
</dbReference>
<evidence type="ECO:0000313" key="8">
    <source>
        <dbReference type="Proteomes" id="UP000694569"/>
    </source>
</evidence>
<proteinExistence type="predicted"/>
<reference evidence="7" key="1">
    <citation type="submission" date="2025-08" db="UniProtKB">
        <authorList>
            <consortium name="Ensembl"/>
        </authorList>
    </citation>
    <scope>IDENTIFICATION</scope>
</reference>
<evidence type="ECO:0000313" key="7">
    <source>
        <dbReference type="Ensembl" id="ENSLLEP00000002964.1"/>
    </source>
</evidence>
<protein>
    <recommendedName>
        <fullName evidence="6">P-type domain-containing protein</fullName>
    </recommendedName>
</protein>
<evidence type="ECO:0000256" key="3">
    <source>
        <dbReference type="ARBA" id="ARBA00023157"/>
    </source>
</evidence>
<feature type="disulfide bond" evidence="4">
    <location>
        <begin position="49"/>
        <end position="66"/>
    </location>
</feature>
<dbReference type="AlphaFoldDB" id="A0A8C5LRR3"/>
<evidence type="ECO:0000256" key="4">
    <source>
        <dbReference type="PROSITE-ProRule" id="PRU00779"/>
    </source>
</evidence>
<dbReference type="PANTHER" id="PTHR13826">
    <property type="entry name" value="INTESTINAL TREFOIL FACTOR-RELATED"/>
    <property type="match status" value="1"/>
</dbReference>
<dbReference type="FunFam" id="4.10.110.10:FF:000006">
    <property type="entry name" value="Trefoil factor 1"/>
    <property type="match status" value="1"/>
</dbReference>
<organism evidence="7 8">
    <name type="scientific">Leptobrachium leishanense</name>
    <name type="common">Leishan spiny toad</name>
    <dbReference type="NCBI Taxonomy" id="445787"/>
    <lineage>
        <taxon>Eukaryota</taxon>
        <taxon>Metazoa</taxon>
        <taxon>Chordata</taxon>
        <taxon>Craniata</taxon>
        <taxon>Vertebrata</taxon>
        <taxon>Euteleostomi</taxon>
        <taxon>Amphibia</taxon>
        <taxon>Batrachia</taxon>
        <taxon>Anura</taxon>
        <taxon>Pelobatoidea</taxon>
        <taxon>Megophryidae</taxon>
        <taxon>Leptobrachium</taxon>
    </lineage>
</organism>
<feature type="domain" description="P-type" evidence="6">
    <location>
        <begin position="28"/>
        <end position="70"/>
    </location>
</feature>
<keyword evidence="8" id="KW-1185">Reference proteome</keyword>
<dbReference type="Proteomes" id="UP000694569">
    <property type="component" value="Unplaced"/>
</dbReference>
<dbReference type="SUPFAM" id="SSF57492">
    <property type="entry name" value="Trefoil"/>
    <property type="match status" value="1"/>
</dbReference>
<feature type="disulfide bond" evidence="4">
    <location>
        <begin position="39"/>
        <end position="54"/>
    </location>
</feature>
<dbReference type="PANTHER" id="PTHR13826:SF22">
    <property type="entry name" value="GASTROINTESTINAL GROWTH FACTOR XP4-RELATED"/>
    <property type="match status" value="1"/>
</dbReference>
<feature type="chain" id="PRO_5034144794" description="P-type domain-containing protein" evidence="5">
    <location>
        <begin position="24"/>
        <end position="110"/>
    </location>
</feature>
<dbReference type="GO" id="GO:0030277">
    <property type="term" value="P:maintenance of gastrointestinal epithelium"/>
    <property type="evidence" value="ECO:0007669"/>
    <property type="project" value="TreeGrafter"/>
</dbReference>
<dbReference type="CDD" id="cd00111">
    <property type="entry name" value="Trefoil"/>
    <property type="match status" value="1"/>
</dbReference>
<comment type="subcellular location">
    <subcellularLocation>
        <location evidence="1">Secreted</location>
    </subcellularLocation>
</comment>
<keyword evidence="5" id="KW-0732">Signal</keyword>
<comment type="caution">
    <text evidence="4">Lacks conserved residue(s) required for the propagation of feature annotation.</text>
</comment>